<name>A0AAU7VQN6_9FIRM</name>
<dbReference type="PANTHER" id="PTHR37300:SF1">
    <property type="entry name" value="UPF0291 PROTEIN YNZC"/>
    <property type="match status" value="1"/>
</dbReference>
<evidence type="ECO:0000256" key="1">
    <source>
        <dbReference type="ARBA" id="ARBA00022490"/>
    </source>
</evidence>
<dbReference type="GO" id="GO:0005737">
    <property type="term" value="C:cytoplasm"/>
    <property type="evidence" value="ECO:0007669"/>
    <property type="project" value="UniProtKB-SubCell"/>
</dbReference>
<gene>
    <name evidence="3" type="ORF">PRVXT_001206</name>
</gene>
<comment type="similarity">
    <text evidence="2">Belongs to the UPF0291 family.</text>
</comment>
<dbReference type="PANTHER" id="PTHR37300">
    <property type="entry name" value="UPF0291 PROTEIN CBO2609/CLC_2481"/>
    <property type="match status" value="1"/>
</dbReference>
<reference evidence="3" key="2">
    <citation type="submission" date="2024-06" db="EMBL/GenBank/DDBJ databases">
        <authorList>
            <person name="Petrova K.O."/>
            <person name="Toshchakov S.V."/>
            <person name="Boltjanskaja Y.V."/>
            <person name="Kevbrin V."/>
        </authorList>
    </citation>
    <scope>NUCLEOTIDE SEQUENCE</scope>
    <source>
        <strain evidence="3">Z-910T</strain>
    </source>
</reference>
<dbReference type="HAMAP" id="MF_01103">
    <property type="entry name" value="UPF0291"/>
    <property type="match status" value="1"/>
</dbReference>
<reference evidence="3" key="1">
    <citation type="journal article" date="2013" name="Extremophiles">
        <title>Proteinivorax tanatarense gen. nov., sp. nov., an anaerobic, haloalkaliphilic, proteolytic bacterium isolated from a decaying algal bloom, and proposal of Proteinivoraceae fam. nov.</title>
        <authorList>
            <person name="Kevbrin V."/>
            <person name="Boltyanskaya Y."/>
            <person name="Zhilina T."/>
            <person name="Kolganova T."/>
            <person name="Lavrentjeva E."/>
            <person name="Kuznetsov B."/>
        </authorList>
    </citation>
    <scope>NUCLEOTIDE SEQUENCE</scope>
    <source>
        <strain evidence="3">Z-910T</strain>
    </source>
</reference>
<dbReference type="EMBL" id="CP158367">
    <property type="protein sequence ID" value="XBX76034.1"/>
    <property type="molecule type" value="Genomic_DNA"/>
</dbReference>
<dbReference type="InterPro" id="IPR009242">
    <property type="entry name" value="DUF896"/>
</dbReference>
<evidence type="ECO:0000256" key="2">
    <source>
        <dbReference type="HAMAP-Rule" id="MF_01103"/>
    </source>
</evidence>
<dbReference type="Gene3D" id="1.10.287.540">
    <property type="entry name" value="Helix hairpin bin"/>
    <property type="match status" value="1"/>
</dbReference>
<dbReference type="AlphaFoldDB" id="A0AAU7VQN6"/>
<sequence length="81" mass="9150">MLSREKILRINQLAKKKKTDGLTAKEAKEQQKLRAEYIAAVKGRVNDTIKNTKFVDENGNEVKVSKRKKNNHGCGCGCTHH</sequence>
<dbReference type="SUPFAM" id="SSF158221">
    <property type="entry name" value="YnzC-like"/>
    <property type="match status" value="1"/>
</dbReference>
<dbReference type="Pfam" id="PF05979">
    <property type="entry name" value="DUF896"/>
    <property type="match status" value="1"/>
</dbReference>
<organism evidence="3">
    <name type="scientific">Proteinivorax tanatarense</name>
    <dbReference type="NCBI Taxonomy" id="1260629"/>
    <lineage>
        <taxon>Bacteria</taxon>
        <taxon>Bacillati</taxon>
        <taxon>Bacillota</taxon>
        <taxon>Clostridia</taxon>
        <taxon>Eubacteriales</taxon>
        <taxon>Proteinivoracaceae</taxon>
        <taxon>Proteinivorax</taxon>
    </lineage>
</organism>
<protein>
    <recommendedName>
        <fullName evidence="2">UPF0291 protein PRVXT_001206</fullName>
    </recommendedName>
</protein>
<evidence type="ECO:0000313" key="3">
    <source>
        <dbReference type="EMBL" id="XBX76034.1"/>
    </source>
</evidence>
<keyword evidence="1 2" id="KW-0963">Cytoplasm</keyword>
<comment type="subcellular location">
    <subcellularLocation>
        <location evidence="2">Cytoplasm</location>
    </subcellularLocation>
</comment>
<dbReference type="RefSeq" id="WP_350344769.1">
    <property type="nucleotide sequence ID" value="NZ_CP158367.1"/>
</dbReference>
<accession>A0AAU7VQN6</accession>
<proteinExistence type="inferred from homology"/>